<gene>
    <name evidence="7" type="primary">acpP</name>
    <name evidence="9" type="ORF">H8717_06885</name>
</gene>
<comment type="subcellular location">
    <subcellularLocation>
        <location evidence="7">Cytoplasm</location>
    </subcellularLocation>
</comment>
<evidence type="ECO:0000313" key="10">
    <source>
        <dbReference type="Proteomes" id="UP000658131"/>
    </source>
</evidence>
<evidence type="ECO:0000256" key="2">
    <source>
        <dbReference type="ARBA" id="ARBA00022516"/>
    </source>
</evidence>
<keyword evidence="2 7" id="KW-0444">Lipid biosynthesis</keyword>
<evidence type="ECO:0000256" key="1">
    <source>
        <dbReference type="ARBA" id="ARBA00022450"/>
    </source>
</evidence>
<dbReference type="PROSITE" id="PS00012">
    <property type="entry name" value="PHOSPHOPANTETHEINE"/>
    <property type="match status" value="1"/>
</dbReference>
<dbReference type="InterPro" id="IPR003231">
    <property type="entry name" value="ACP"/>
</dbReference>
<reference evidence="9 10" key="1">
    <citation type="submission" date="2020-08" db="EMBL/GenBank/DDBJ databases">
        <title>Genome public.</title>
        <authorList>
            <person name="Liu C."/>
            <person name="Sun Q."/>
        </authorList>
    </citation>
    <scope>NUCLEOTIDE SEQUENCE [LARGE SCALE GENOMIC DNA]</scope>
    <source>
        <strain evidence="9 10">BX1</strain>
    </source>
</reference>
<keyword evidence="6 7" id="KW-0275">Fatty acid biosynthesis</keyword>
<keyword evidence="5 7" id="KW-0443">Lipid metabolism</keyword>
<dbReference type="InterPro" id="IPR009081">
    <property type="entry name" value="PP-bd_ACP"/>
</dbReference>
<keyword evidence="1 7" id="KW-0596">Phosphopantetheine</keyword>
<evidence type="ECO:0000256" key="4">
    <source>
        <dbReference type="ARBA" id="ARBA00022832"/>
    </source>
</evidence>
<evidence type="ECO:0000256" key="7">
    <source>
        <dbReference type="HAMAP-Rule" id="MF_01217"/>
    </source>
</evidence>
<dbReference type="PANTHER" id="PTHR20863:SF76">
    <property type="entry name" value="CARRIER DOMAIN-CONTAINING PROTEIN"/>
    <property type="match status" value="1"/>
</dbReference>
<keyword evidence="10" id="KW-1185">Reference proteome</keyword>
<dbReference type="SUPFAM" id="SSF47336">
    <property type="entry name" value="ACP-like"/>
    <property type="match status" value="1"/>
</dbReference>
<evidence type="ECO:0000256" key="5">
    <source>
        <dbReference type="ARBA" id="ARBA00023098"/>
    </source>
</evidence>
<comment type="caution">
    <text evidence="9">The sequence shown here is derived from an EMBL/GenBank/DDBJ whole genome shotgun (WGS) entry which is preliminary data.</text>
</comment>
<name>A0ABR7NIW1_9FIRM</name>
<dbReference type="EMBL" id="JACRTB010000009">
    <property type="protein sequence ID" value="MBC8576130.1"/>
    <property type="molecule type" value="Genomic_DNA"/>
</dbReference>
<comment type="pathway">
    <text evidence="7">Lipid metabolism; fatty acid biosynthesis.</text>
</comment>
<evidence type="ECO:0000313" key="9">
    <source>
        <dbReference type="EMBL" id="MBC8576130.1"/>
    </source>
</evidence>
<evidence type="ECO:0000256" key="6">
    <source>
        <dbReference type="ARBA" id="ARBA00023160"/>
    </source>
</evidence>
<feature type="modified residue" description="O-(pantetheine 4'-phosphoryl)serine" evidence="7">
    <location>
        <position position="35"/>
    </location>
</feature>
<dbReference type="InterPro" id="IPR006162">
    <property type="entry name" value="Ppantetheine_attach_site"/>
</dbReference>
<protein>
    <recommendedName>
        <fullName evidence="7">Acyl carrier protein</fullName>
        <shortName evidence="7">ACP</shortName>
    </recommendedName>
</protein>
<comment type="PTM">
    <text evidence="7">4'-phosphopantetheine is transferred from CoA to a specific serine of apo-ACP by AcpS. This modification is essential for activity because fatty acids are bound in thioester linkage to the sulfhydryl of the prosthetic group.</text>
</comment>
<dbReference type="RefSeq" id="WP_262399681.1">
    <property type="nucleotide sequence ID" value="NZ_JACRTB010000009.1"/>
</dbReference>
<dbReference type="HAMAP" id="MF_01217">
    <property type="entry name" value="Acyl_carrier"/>
    <property type="match status" value="1"/>
</dbReference>
<dbReference type="Proteomes" id="UP000658131">
    <property type="component" value="Unassembled WGS sequence"/>
</dbReference>
<dbReference type="PANTHER" id="PTHR20863">
    <property type="entry name" value="ACYL CARRIER PROTEIN"/>
    <property type="match status" value="1"/>
</dbReference>
<dbReference type="Pfam" id="PF00550">
    <property type="entry name" value="PP-binding"/>
    <property type="match status" value="1"/>
</dbReference>
<keyword evidence="4 7" id="KW-0276">Fatty acid metabolism</keyword>
<keyword evidence="3 7" id="KW-0597">Phosphoprotein</keyword>
<dbReference type="Gene3D" id="1.10.1200.10">
    <property type="entry name" value="ACP-like"/>
    <property type="match status" value="1"/>
</dbReference>
<organism evidence="9 10">
    <name type="scientific">Yanshouia hominis</name>
    <dbReference type="NCBI Taxonomy" id="2763673"/>
    <lineage>
        <taxon>Bacteria</taxon>
        <taxon>Bacillati</taxon>
        <taxon>Bacillota</taxon>
        <taxon>Clostridia</taxon>
        <taxon>Eubacteriales</taxon>
        <taxon>Oscillospiraceae</taxon>
        <taxon>Yanshouia</taxon>
    </lineage>
</organism>
<evidence type="ECO:0000256" key="3">
    <source>
        <dbReference type="ARBA" id="ARBA00022553"/>
    </source>
</evidence>
<proteinExistence type="inferred from homology"/>
<evidence type="ECO:0000259" key="8">
    <source>
        <dbReference type="PROSITE" id="PS50075"/>
    </source>
</evidence>
<accession>A0ABR7NIW1</accession>
<feature type="domain" description="Carrier" evidence="8">
    <location>
        <begin position="1"/>
        <end position="76"/>
    </location>
</feature>
<comment type="similarity">
    <text evidence="7">Belongs to the acyl carrier protein (ACP) family.</text>
</comment>
<comment type="function">
    <text evidence="7">Carrier of the growing fatty acid chain in fatty acid biosynthesis.</text>
</comment>
<dbReference type="InterPro" id="IPR036736">
    <property type="entry name" value="ACP-like_sf"/>
</dbReference>
<dbReference type="PROSITE" id="PS50075">
    <property type="entry name" value="CARRIER"/>
    <property type="match status" value="1"/>
</dbReference>
<sequence length="76" mass="8708">MNNFETVAKVLAEYKEIDPSEIKMETTFEELGFDSLDIVEIIMNLEEAFDLELEMNESLVDVKSLLSYIESLQAKA</sequence>
<keyword evidence="7" id="KW-0963">Cytoplasm</keyword>